<evidence type="ECO:0000256" key="1">
    <source>
        <dbReference type="SAM" id="Phobius"/>
    </source>
</evidence>
<name>A0A0C4DXF8_MAGP6</name>
<evidence type="ECO:0000313" key="2">
    <source>
        <dbReference type="EMBL" id="KLU85691.1"/>
    </source>
</evidence>
<reference evidence="3" key="4">
    <citation type="journal article" date="2015" name="G3 (Bethesda)">
        <title>Genome sequences of three phytopathogenic species of the Magnaporthaceae family of fungi.</title>
        <authorList>
            <person name="Okagaki L.H."/>
            <person name="Nunes C.C."/>
            <person name="Sailsbery J."/>
            <person name="Clay B."/>
            <person name="Brown D."/>
            <person name="John T."/>
            <person name="Oh Y."/>
            <person name="Young N."/>
            <person name="Fitzgerald M."/>
            <person name="Haas B.J."/>
            <person name="Zeng Q."/>
            <person name="Young S."/>
            <person name="Adiconis X."/>
            <person name="Fan L."/>
            <person name="Levin J.Z."/>
            <person name="Mitchell T.K."/>
            <person name="Okubara P.A."/>
            <person name="Farman M.L."/>
            <person name="Kohn L.M."/>
            <person name="Birren B."/>
            <person name="Ma L.-J."/>
            <person name="Dean R.A."/>
        </authorList>
    </citation>
    <scope>NUCLEOTIDE SEQUENCE</scope>
    <source>
        <strain evidence="3">ATCC 64411 / 73-15</strain>
    </source>
</reference>
<organism evidence="3 4">
    <name type="scientific">Magnaporthiopsis poae (strain ATCC 64411 / 73-15)</name>
    <name type="common">Kentucky bluegrass fungus</name>
    <name type="synonym">Magnaporthe poae</name>
    <dbReference type="NCBI Taxonomy" id="644358"/>
    <lineage>
        <taxon>Eukaryota</taxon>
        <taxon>Fungi</taxon>
        <taxon>Dikarya</taxon>
        <taxon>Ascomycota</taxon>
        <taxon>Pezizomycotina</taxon>
        <taxon>Sordariomycetes</taxon>
        <taxon>Sordariomycetidae</taxon>
        <taxon>Magnaporthales</taxon>
        <taxon>Magnaporthaceae</taxon>
        <taxon>Magnaporthiopsis</taxon>
    </lineage>
</organism>
<keyword evidence="4" id="KW-1185">Reference proteome</keyword>
<reference evidence="2" key="3">
    <citation type="submission" date="2011-03" db="EMBL/GenBank/DDBJ databases">
        <title>Annotation of Magnaporthe poae ATCC 64411.</title>
        <authorList>
            <person name="Ma L.-J."/>
            <person name="Dead R."/>
            <person name="Young S.K."/>
            <person name="Zeng Q."/>
            <person name="Gargeya S."/>
            <person name="Fitzgerald M."/>
            <person name="Haas B."/>
            <person name="Abouelleil A."/>
            <person name="Alvarado L."/>
            <person name="Arachchi H.M."/>
            <person name="Berlin A."/>
            <person name="Brown A."/>
            <person name="Chapman S.B."/>
            <person name="Chen Z."/>
            <person name="Dunbar C."/>
            <person name="Freedman E."/>
            <person name="Gearin G."/>
            <person name="Gellesch M."/>
            <person name="Goldberg J."/>
            <person name="Griggs A."/>
            <person name="Gujja S."/>
            <person name="Heiman D."/>
            <person name="Howarth C."/>
            <person name="Larson L."/>
            <person name="Lui A."/>
            <person name="MacDonald P.J.P."/>
            <person name="Mehta T."/>
            <person name="Montmayeur A."/>
            <person name="Murphy C."/>
            <person name="Neiman D."/>
            <person name="Pearson M."/>
            <person name="Priest M."/>
            <person name="Roberts A."/>
            <person name="Saif S."/>
            <person name="Shea T."/>
            <person name="Shenoy N."/>
            <person name="Sisk P."/>
            <person name="Stolte C."/>
            <person name="Sykes S."/>
            <person name="Yandava C."/>
            <person name="Wortman J."/>
            <person name="Nusbaum C."/>
            <person name="Birren B."/>
        </authorList>
    </citation>
    <scope>NUCLEOTIDE SEQUENCE</scope>
    <source>
        <strain evidence="2">ATCC 64411</strain>
    </source>
</reference>
<keyword evidence="1" id="KW-0472">Membrane</keyword>
<evidence type="ECO:0000313" key="3">
    <source>
        <dbReference type="EnsemblFungi" id="MAPG_04712T0"/>
    </source>
</evidence>
<dbReference type="AlphaFoldDB" id="A0A0C4DXF8"/>
<keyword evidence="1" id="KW-1133">Transmembrane helix</keyword>
<dbReference type="VEuPathDB" id="FungiDB:MAPG_04712"/>
<proteinExistence type="predicted"/>
<dbReference type="EMBL" id="GL876968">
    <property type="protein sequence ID" value="KLU85691.1"/>
    <property type="molecule type" value="Genomic_DNA"/>
</dbReference>
<dbReference type="Proteomes" id="UP000011715">
    <property type="component" value="Unassembled WGS sequence"/>
</dbReference>
<protein>
    <submittedName>
        <fullName evidence="2 3">Uncharacterized protein</fullName>
    </submittedName>
</protein>
<accession>A0A0C4DXF8</accession>
<evidence type="ECO:0000313" key="4">
    <source>
        <dbReference type="Proteomes" id="UP000011715"/>
    </source>
</evidence>
<reference evidence="3" key="5">
    <citation type="submission" date="2015-06" db="UniProtKB">
        <authorList>
            <consortium name="EnsemblFungi"/>
        </authorList>
    </citation>
    <scope>IDENTIFICATION</scope>
    <source>
        <strain evidence="3">ATCC 64411</strain>
    </source>
</reference>
<gene>
    <name evidence="2" type="ORF">MAPG_04712</name>
</gene>
<reference evidence="4" key="1">
    <citation type="submission" date="2010-05" db="EMBL/GenBank/DDBJ databases">
        <title>The genome sequence of Magnaporthe poae strain ATCC 64411.</title>
        <authorList>
            <person name="Ma L.-J."/>
            <person name="Dead R."/>
            <person name="Young S."/>
            <person name="Zeng Q."/>
            <person name="Koehrsen M."/>
            <person name="Alvarado L."/>
            <person name="Berlin A."/>
            <person name="Chapman S.B."/>
            <person name="Chen Z."/>
            <person name="Freedman E."/>
            <person name="Gellesch M."/>
            <person name="Goldberg J."/>
            <person name="Griggs A."/>
            <person name="Gujja S."/>
            <person name="Heilman E.R."/>
            <person name="Heiman D."/>
            <person name="Hepburn T."/>
            <person name="Howarth C."/>
            <person name="Jen D."/>
            <person name="Larson L."/>
            <person name="Mehta T."/>
            <person name="Neiman D."/>
            <person name="Pearson M."/>
            <person name="Roberts A."/>
            <person name="Saif S."/>
            <person name="Shea T."/>
            <person name="Shenoy N."/>
            <person name="Sisk P."/>
            <person name="Stolte C."/>
            <person name="Sykes S."/>
            <person name="Walk T."/>
            <person name="White J."/>
            <person name="Yandava C."/>
            <person name="Haas B."/>
            <person name="Nusbaum C."/>
            <person name="Birren B."/>
        </authorList>
    </citation>
    <scope>NUCLEOTIDE SEQUENCE [LARGE SCALE GENOMIC DNA]</scope>
    <source>
        <strain evidence="4">ATCC 64411 / 73-15</strain>
    </source>
</reference>
<reference evidence="2" key="2">
    <citation type="submission" date="2010-05" db="EMBL/GenBank/DDBJ databases">
        <title>The Genome Sequence of Magnaporthe poae strain ATCC 64411.</title>
        <authorList>
            <consortium name="The Broad Institute Genome Sequencing Platform"/>
            <consortium name="Broad Institute Genome Sequencing Center for Infectious Disease"/>
            <person name="Ma L.-J."/>
            <person name="Dead R."/>
            <person name="Young S."/>
            <person name="Zeng Q."/>
            <person name="Koehrsen M."/>
            <person name="Alvarado L."/>
            <person name="Berlin A."/>
            <person name="Chapman S.B."/>
            <person name="Chen Z."/>
            <person name="Freedman E."/>
            <person name="Gellesch M."/>
            <person name="Goldberg J."/>
            <person name="Griggs A."/>
            <person name="Gujja S."/>
            <person name="Heilman E.R."/>
            <person name="Heiman D."/>
            <person name="Hepburn T."/>
            <person name="Howarth C."/>
            <person name="Jen D."/>
            <person name="Larson L."/>
            <person name="Mehta T."/>
            <person name="Neiman D."/>
            <person name="Pearson M."/>
            <person name="Roberts A."/>
            <person name="Saif S."/>
            <person name="Shea T."/>
            <person name="Shenoy N."/>
            <person name="Sisk P."/>
            <person name="Stolte C."/>
            <person name="Sykes S."/>
            <person name="Walk T."/>
            <person name="White J."/>
            <person name="Yandava C."/>
            <person name="Haas B."/>
            <person name="Nusbaum C."/>
            <person name="Birren B."/>
        </authorList>
    </citation>
    <scope>NUCLEOTIDE SEQUENCE</scope>
    <source>
        <strain evidence="2">ATCC 64411</strain>
    </source>
</reference>
<keyword evidence="1" id="KW-0812">Transmembrane</keyword>
<sequence>MVGSTSAISTSNCKCENIMWLAFLLSELNGEDQFDRWTYLVLGLVLGLVLAAAAAVAAAAVVIVVVVVEQTAGELVHAQPAVGPLPRLVSAGDQVELVYGLGKIAVLVLVEGVTGTLPPGGASRAELCEKLDKNGLFERPGPGPDGLQCLHQVEELDREGPRGPAALVPAREQVGGVAEELSQERLDGPLGQVVGGGGVGGGGGGGSGGSIGGGGVLDGLSDLAVAAPTRKKIEVGIFHAGLRQRPLEADERAHLGRAAGLSLDVFGDGKGGWNGKGSGRAFSLKRLERKWSTLAWEFLSLAKVLCCSGVGLRRDWVKEGRNDRASNMFSLAGLTSSSYPAHLGLVR</sequence>
<feature type="transmembrane region" description="Helical" evidence="1">
    <location>
        <begin position="37"/>
        <end position="68"/>
    </location>
</feature>
<dbReference type="EMBL" id="ADBL01001104">
    <property type="status" value="NOT_ANNOTATED_CDS"/>
    <property type="molecule type" value="Genomic_DNA"/>
</dbReference>
<dbReference type="EnsemblFungi" id="MAPG_04712T0">
    <property type="protein sequence ID" value="MAPG_04712T0"/>
    <property type="gene ID" value="MAPG_04712"/>
</dbReference>